<reference evidence="1 2" key="1">
    <citation type="submission" date="2014-04" db="EMBL/GenBank/DDBJ databases">
        <title>Evolutionary Origins and Diversification of the Mycorrhizal Mutualists.</title>
        <authorList>
            <consortium name="DOE Joint Genome Institute"/>
            <consortium name="Mycorrhizal Genomics Consortium"/>
            <person name="Kohler A."/>
            <person name="Kuo A."/>
            <person name="Nagy L.G."/>
            <person name="Floudas D."/>
            <person name="Copeland A."/>
            <person name="Barry K.W."/>
            <person name="Cichocki N."/>
            <person name="Veneault-Fourrey C."/>
            <person name="LaButti K."/>
            <person name="Lindquist E.A."/>
            <person name="Lipzen A."/>
            <person name="Lundell T."/>
            <person name="Morin E."/>
            <person name="Murat C."/>
            <person name="Riley R."/>
            <person name="Ohm R."/>
            <person name="Sun H."/>
            <person name="Tunlid A."/>
            <person name="Henrissat B."/>
            <person name="Grigoriev I.V."/>
            <person name="Hibbett D.S."/>
            <person name="Martin F."/>
        </authorList>
    </citation>
    <scope>NUCLEOTIDE SEQUENCE [LARGE SCALE GENOMIC DNA]</scope>
    <source>
        <strain evidence="1 2">MD-312</strain>
    </source>
</reference>
<dbReference type="OrthoDB" id="3249923at2759"/>
<organism evidence="1 2">
    <name type="scientific">Hydnomerulius pinastri MD-312</name>
    <dbReference type="NCBI Taxonomy" id="994086"/>
    <lineage>
        <taxon>Eukaryota</taxon>
        <taxon>Fungi</taxon>
        <taxon>Dikarya</taxon>
        <taxon>Basidiomycota</taxon>
        <taxon>Agaricomycotina</taxon>
        <taxon>Agaricomycetes</taxon>
        <taxon>Agaricomycetidae</taxon>
        <taxon>Boletales</taxon>
        <taxon>Boletales incertae sedis</taxon>
        <taxon>Leucogyrophana</taxon>
    </lineage>
</organism>
<gene>
    <name evidence="1" type="ORF">HYDPIDRAFT_96506</name>
</gene>
<name>A0A0C9WC62_9AGAM</name>
<protein>
    <submittedName>
        <fullName evidence="1">Uncharacterized protein</fullName>
    </submittedName>
</protein>
<keyword evidence="2" id="KW-1185">Reference proteome</keyword>
<dbReference type="HOGENOM" id="CLU_2306456_0_0_1"/>
<dbReference type="Proteomes" id="UP000053820">
    <property type="component" value="Unassembled WGS sequence"/>
</dbReference>
<evidence type="ECO:0000313" key="1">
    <source>
        <dbReference type="EMBL" id="KIJ61407.1"/>
    </source>
</evidence>
<dbReference type="EMBL" id="KN839862">
    <property type="protein sequence ID" value="KIJ61407.1"/>
    <property type="molecule type" value="Genomic_DNA"/>
</dbReference>
<sequence length="113" mass="13410">MNTLSLEPYGVLKWVVVDREEELFELDDVLDEDKVIQALWYRWIFLNRNKFVANYFNGTKSFITENWQMIQKGAGLLALRTWLLVLCVNNFLTALEVVTLMRYYQELAGIQLR</sequence>
<dbReference type="AlphaFoldDB" id="A0A0C9WC62"/>
<evidence type="ECO:0000313" key="2">
    <source>
        <dbReference type="Proteomes" id="UP000053820"/>
    </source>
</evidence>
<proteinExistence type="predicted"/>
<accession>A0A0C9WC62</accession>